<accession>A0A285NER2</accession>
<dbReference type="PANTHER" id="PTHR39203:SF1">
    <property type="entry name" value="CYTOPLASMIC PROTEIN"/>
    <property type="match status" value="1"/>
</dbReference>
<evidence type="ECO:0000313" key="3">
    <source>
        <dbReference type="Proteomes" id="UP000219439"/>
    </source>
</evidence>
<dbReference type="PIRSF" id="PIRSF021320">
    <property type="entry name" value="DUF984"/>
    <property type="match status" value="1"/>
</dbReference>
<gene>
    <name evidence="2" type="ORF">SAMN06265368_1351</name>
</gene>
<dbReference type="InterPro" id="IPR009326">
    <property type="entry name" value="DUF984"/>
</dbReference>
<keyword evidence="3" id="KW-1185">Reference proteome</keyword>
<sequence length="167" mass="19599">MQVASIRRHVLICEMNSSSQKFLHAYLATLPLPLRQKERAVHYDYFCADEENANICAELIKQGEKRATCGLTRWYDLGKEQQIKAGDLMVVQDWNRNPVCIIEFTNIQKCAFKDVDASFAIEEGEGDKSYHWWRKIHWDFFTRELAEIGQSMSEDEMLSLEHFKLVY</sequence>
<proteinExistence type="predicted"/>
<dbReference type="AlphaFoldDB" id="A0A285NER2"/>
<dbReference type="Gene3D" id="3.10.400.10">
    <property type="entry name" value="Sulfate adenylyltransferase"/>
    <property type="match status" value="1"/>
</dbReference>
<dbReference type="PANTHER" id="PTHR39203">
    <property type="entry name" value="CYTOPLASMIC PROTEIN-RELATED"/>
    <property type="match status" value="1"/>
</dbReference>
<dbReference type="EMBL" id="OBEL01000001">
    <property type="protein sequence ID" value="SNZ07945.1"/>
    <property type="molecule type" value="Genomic_DNA"/>
</dbReference>
<dbReference type="SMART" id="SM01022">
    <property type="entry name" value="ASCH"/>
    <property type="match status" value="1"/>
</dbReference>
<dbReference type="CDD" id="cd06553">
    <property type="entry name" value="ASCH_Ef3133_like"/>
    <property type="match status" value="1"/>
</dbReference>
<protein>
    <submittedName>
        <fullName evidence="2">Uncharacterized protein YhfF</fullName>
    </submittedName>
</protein>
<reference evidence="2 3" key="1">
    <citation type="submission" date="2017-09" db="EMBL/GenBank/DDBJ databases">
        <authorList>
            <person name="Ehlers B."/>
            <person name="Leendertz F.H."/>
        </authorList>
    </citation>
    <scope>NUCLEOTIDE SEQUENCE [LARGE SCALE GENOMIC DNA]</scope>
    <source>
        <strain evidence="2 3">DSM 18289</strain>
    </source>
</reference>
<evidence type="ECO:0000259" key="1">
    <source>
        <dbReference type="SMART" id="SM01022"/>
    </source>
</evidence>
<dbReference type="InterPro" id="IPR007374">
    <property type="entry name" value="ASCH_domain"/>
</dbReference>
<dbReference type="Proteomes" id="UP000219439">
    <property type="component" value="Unassembled WGS sequence"/>
</dbReference>
<dbReference type="Pfam" id="PF04266">
    <property type="entry name" value="ASCH"/>
    <property type="match status" value="1"/>
</dbReference>
<dbReference type="SUPFAM" id="SSF88697">
    <property type="entry name" value="PUA domain-like"/>
    <property type="match status" value="1"/>
</dbReference>
<dbReference type="InterPro" id="IPR015947">
    <property type="entry name" value="PUA-like_sf"/>
</dbReference>
<evidence type="ECO:0000313" key="2">
    <source>
        <dbReference type="EMBL" id="SNZ07945.1"/>
    </source>
</evidence>
<organism evidence="2 3">
    <name type="scientific">Cohaesibacter gelatinilyticus</name>
    <dbReference type="NCBI Taxonomy" id="372072"/>
    <lineage>
        <taxon>Bacteria</taxon>
        <taxon>Pseudomonadati</taxon>
        <taxon>Pseudomonadota</taxon>
        <taxon>Alphaproteobacteria</taxon>
        <taxon>Hyphomicrobiales</taxon>
        <taxon>Cohaesibacteraceae</taxon>
    </lineage>
</organism>
<feature type="domain" description="ASCH" evidence="1">
    <location>
        <begin position="44"/>
        <end position="167"/>
    </location>
</feature>
<name>A0A285NER2_9HYPH</name>